<evidence type="ECO:0000256" key="1">
    <source>
        <dbReference type="SAM" id="MobiDB-lite"/>
    </source>
</evidence>
<dbReference type="EMBL" id="JARBHB010000009">
    <property type="protein sequence ID" value="KAJ8875864.1"/>
    <property type="molecule type" value="Genomic_DNA"/>
</dbReference>
<gene>
    <name evidence="2" type="ORF">PR048_023767</name>
</gene>
<comment type="caution">
    <text evidence="2">The sequence shown here is derived from an EMBL/GenBank/DDBJ whole genome shotgun (WGS) entry which is preliminary data.</text>
</comment>
<sequence length="441" mass="48317">MLIPIHTHSAGNPRCIPPGAGRVDYSPGHGIATTEHVNCNGSSFESQDVMPSIPPATSVGTDSADDCDETVSAKDGMSSVDIDDNYYEDNVDEDDDDILDALTHPSTTFAATNDMKKAEDFKNVRYIFPEDPNELVYKLRYLIDLQKRCESEHRVHIVVHRSLSLSRSLLGVGTAERRLSVTSRVSERVLSRRVGIRPESSSVSRPRTRKMAAGGPDVEKAARHAPGNGPVFAVLARTYNGPESISIVYWRPGKPDSSPQISDHWNHGSRCTEITPGRALAFLVSLRDSGAVMAERLACSQPTKADQSPAGFAPGILQVVIVPDNAAGRRVFSGISRLGADEGESKRVWSSAEMKGRRKRDISKETRRPSASYGNIPTCENLGATQSRLADPPSVSVLKFHDVTDPQCSPKKLPSLSGYRTLVLRYYCPTFVPHRNRCHRN</sequence>
<organism evidence="2 3">
    <name type="scientific">Dryococelus australis</name>
    <dbReference type="NCBI Taxonomy" id="614101"/>
    <lineage>
        <taxon>Eukaryota</taxon>
        <taxon>Metazoa</taxon>
        <taxon>Ecdysozoa</taxon>
        <taxon>Arthropoda</taxon>
        <taxon>Hexapoda</taxon>
        <taxon>Insecta</taxon>
        <taxon>Pterygota</taxon>
        <taxon>Neoptera</taxon>
        <taxon>Polyneoptera</taxon>
        <taxon>Phasmatodea</taxon>
        <taxon>Verophasmatodea</taxon>
        <taxon>Anareolatae</taxon>
        <taxon>Phasmatidae</taxon>
        <taxon>Eurycanthinae</taxon>
        <taxon>Dryococelus</taxon>
    </lineage>
</organism>
<accession>A0ABQ9GV31</accession>
<keyword evidence="3" id="KW-1185">Reference proteome</keyword>
<name>A0ABQ9GV31_9NEOP</name>
<proteinExistence type="predicted"/>
<feature type="region of interest" description="Disordered" evidence="1">
    <location>
        <begin position="42"/>
        <end position="79"/>
    </location>
</feature>
<feature type="region of interest" description="Disordered" evidence="1">
    <location>
        <begin position="197"/>
        <end position="223"/>
    </location>
</feature>
<evidence type="ECO:0000313" key="3">
    <source>
        <dbReference type="Proteomes" id="UP001159363"/>
    </source>
</evidence>
<dbReference type="Proteomes" id="UP001159363">
    <property type="component" value="Chromosome 8"/>
</dbReference>
<reference evidence="2 3" key="1">
    <citation type="submission" date="2023-02" db="EMBL/GenBank/DDBJ databases">
        <title>LHISI_Scaffold_Assembly.</title>
        <authorList>
            <person name="Stuart O.P."/>
            <person name="Cleave R."/>
            <person name="Magrath M.J.L."/>
            <person name="Mikheyev A.S."/>
        </authorList>
    </citation>
    <scope>NUCLEOTIDE SEQUENCE [LARGE SCALE GENOMIC DNA]</scope>
    <source>
        <strain evidence="2">Daus_M_001</strain>
        <tissue evidence="2">Leg muscle</tissue>
    </source>
</reference>
<protein>
    <submittedName>
        <fullName evidence="2">Uncharacterized protein</fullName>
    </submittedName>
</protein>
<feature type="region of interest" description="Disordered" evidence="1">
    <location>
        <begin position="358"/>
        <end position="377"/>
    </location>
</feature>
<evidence type="ECO:0000313" key="2">
    <source>
        <dbReference type="EMBL" id="KAJ8875864.1"/>
    </source>
</evidence>